<dbReference type="InterPro" id="IPR001347">
    <property type="entry name" value="SIS_dom"/>
</dbReference>
<dbReference type="CDD" id="cd05007">
    <property type="entry name" value="SIS_Etherase"/>
    <property type="match status" value="1"/>
</dbReference>
<comment type="function">
    <text evidence="12">Specifically catalyzes the cleavage of the D-lactyl ether substituent of MurNAc 6-phosphate, producing GlcNAc 6-phosphate and D-lactate.</text>
</comment>
<comment type="pathway">
    <text evidence="12">Amino-sugar metabolism; N-acetylmuramate degradation.</text>
</comment>
<dbReference type="InterPro" id="IPR040190">
    <property type="entry name" value="MURQ/GCKR"/>
</dbReference>
<feature type="active site" evidence="12">
    <location>
        <position position="108"/>
    </location>
</feature>
<dbReference type="NCBIfam" id="NF009222">
    <property type="entry name" value="PRK12570.1"/>
    <property type="match status" value="1"/>
</dbReference>
<dbReference type="Pfam" id="PF22645">
    <property type="entry name" value="GKRP_SIS_N"/>
    <property type="match status" value="1"/>
</dbReference>
<dbReference type="GO" id="GO:0097173">
    <property type="term" value="P:N-acetylmuramic acid catabolic process"/>
    <property type="evidence" value="ECO:0007669"/>
    <property type="project" value="UniProtKB-UniPathway"/>
</dbReference>
<dbReference type="Gene3D" id="3.40.50.10490">
    <property type="entry name" value="Glucose-6-phosphate isomerase like protein, domain 1"/>
    <property type="match status" value="1"/>
</dbReference>
<evidence type="ECO:0000256" key="4">
    <source>
        <dbReference type="ARBA" id="ARBA00051747"/>
    </source>
</evidence>
<dbReference type="PROSITE" id="PS51464">
    <property type="entry name" value="SIS"/>
    <property type="match status" value="1"/>
</dbReference>
<evidence type="ECO:0000256" key="6">
    <source>
        <dbReference type="ARBA" id="ARBA00060672"/>
    </source>
</evidence>
<dbReference type="FunFam" id="3.40.50.10490:FF:000014">
    <property type="entry name" value="N-acetylmuramic acid 6-phosphate etherase"/>
    <property type="match status" value="1"/>
</dbReference>
<keyword evidence="3 12" id="KW-0119">Carbohydrate metabolism</keyword>
<reference evidence="14 15" key="1">
    <citation type="submission" date="2017-11" db="EMBL/GenBank/DDBJ databases">
        <title>Evolution of Phototrophy in the Chloroflexi Phylum Driven by Horizontal Gene Transfer.</title>
        <authorList>
            <person name="Ward L.M."/>
            <person name="Hemp J."/>
            <person name="Shih P.M."/>
            <person name="Mcglynn S.E."/>
            <person name="Fischer W."/>
        </authorList>
    </citation>
    <scope>NUCLEOTIDE SEQUENCE [LARGE SCALE GENOMIC DNA]</scope>
    <source>
        <strain evidence="14">JP3_7</strain>
    </source>
</reference>
<dbReference type="Proteomes" id="UP000230790">
    <property type="component" value="Unassembled WGS sequence"/>
</dbReference>
<comment type="similarity">
    <text evidence="7 12">Belongs to the GCKR-like family. MurNAc-6-P etherase subfamily.</text>
</comment>
<evidence type="ECO:0000256" key="2">
    <source>
        <dbReference type="ARBA" id="ARBA00023239"/>
    </source>
</evidence>
<dbReference type="GO" id="GO:0097367">
    <property type="term" value="F:carbohydrate derivative binding"/>
    <property type="evidence" value="ECO:0007669"/>
    <property type="project" value="InterPro"/>
</dbReference>
<dbReference type="Gene3D" id="1.10.8.1080">
    <property type="match status" value="1"/>
</dbReference>
<organism evidence="14 15">
    <name type="scientific">Candidatus Thermofonsia Clade 3 bacterium</name>
    <dbReference type="NCBI Taxonomy" id="2364212"/>
    <lineage>
        <taxon>Bacteria</taxon>
        <taxon>Bacillati</taxon>
        <taxon>Chloroflexota</taxon>
        <taxon>Candidatus Thermofontia</taxon>
        <taxon>Candidatus Thermofonsia Clade 3</taxon>
    </lineage>
</organism>
<evidence type="ECO:0000256" key="11">
    <source>
        <dbReference type="ARBA" id="ARBA00084049"/>
    </source>
</evidence>
<dbReference type="EMBL" id="PGTN01000014">
    <property type="protein sequence ID" value="PJF48470.1"/>
    <property type="molecule type" value="Genomic_DNA"/>
</dbReference>
<evidence type="ECO:0000256" key="3">
    <source>
        <dbReference type="ARBA" id="ARBA00023277"/>
    </source>
</evidence>
<sequence length="297" mass="30871">MTEAVNPATRDIDRRSTLEIVDAINAEDRRVAEAVATQRLAMAQAIDAIAARMQQGGRLIYAGAGTSGRLGVLDASEMPPTYNAPPTQVMGLIAGGPAALTASIEGAEDDAEQGRADVSALNVGPRDCVMGIAASGRTPYVLGALAEARARGALTLGLTCNPDTPLHRAADIVIAPVVGPEVISGSTRMKAGTATKMVLNTISTGVMIKLGKTFGNLMVDLQATNHKLRERARRIVAQACGLSPEAATDLLARCHGEVKTAIVAHLAQVSPDAARLHLAEAHGNVRRAIEKIQGQSL</sequence>
<comment type="pathway">
    <text evidence="6">Cell wall biogenesis.</text>
</comment>
<evidence type="ECO:0000313" key="15">
    <source>
        <dbReference type="Proteomes" id="UP000230790"/>
    </source>
</evidence>
<comment type="subunit">
    <text evidence="1 12">Homodimer.</text>
</comment>
<comment type="catalytic activity">
    <reaction evidence="4 12">
        <text>N-acetyl-D-muramate 6-phosphate + H2O = N-acetyl-D-glucosamine 6-phosphate + (R)-lactate</text>
        <dbReference type="Rhea" id="RHEA:26410"/>
        <dbReference type="ChEBI" id="CHEBI:15377"/>
        <dbReference type="ChEBI" id="CHEBI:16004"/>
        <dbReference type="ChEBI" id="CHEBI:57513"/>
        <dbReference type="ChEBI" id="CHEBI:58722"/>
        <dbReference type="EC" id="4.2.1.126"/>
    </reaction>
</comment>
<dbReference type="FunFam" id="1.10.8.1080:FF:000001">
    <property type="entry name" value="N-acetylmuramic acid 6-phosphate etherase"/>
    <property type="match status" value="1"/>
</dbReference>
<feature type="domain" description="SIS" evidence="13">
    <location>
        <begin position="49"/>
        <end position="212"/>
    </location>
</feature>
<evidence type="ECO:0000256" key="5">
    <source>
        <dbReference type="ARBA" id="ARBA00060595"/>
    </source>
</evidence>
<dbReference type="UniPathway" id="UPA00342"/>
<name>A0A2M8QF85_9CHLR</name>
<evidence type="ECO:0000256" key="9">
    <source>
        <dbReference type="ARBA" id="ARBA00070061"/>
    </source>
</evidence>
<feature type="active site" description="Proton donor" evidence="12">
    <location>
        <position position="77"/>
    </location>
</feature>
<dbReference type="NCBIfam" id="TIGR00274">
    <property type="entry name" value="N-acetylmuramic acid 6-phosphate etherase"/>
    <property type="match status" value="1"/>
</dbReference>
<evidence type="ECO:0000256" key="8">
    <source>
        <dbReference type="ARBA" id="ARBA00067056"/>
    </source>
</evidence>
<dbReference type="AlphaFoldDB" id="A0A2M8QF85"/>
<dbReference type="PANTHER" id="PTHR10088">
    <property type="entry name" value="GLUCOKINASE REGULATORY PROTEIN"/>
    <property type="match status" value="1"/>
</dbReference>
<evidence type="ECO:0000256" key="10">
    <source>
        <dbReference type="ARBA" id="ARBA00077905"/>
    </source>
</evidence>
<dbReference type="HAMAP" id="MF_00068">
    <property type="entry name" value="MurQ"/>
    <property type="match status" value="1"/>
</dbReference>
<evidence type="ECO:0000256" key="12">
    <source>
        <dbReference type="HAMAP-Rule" id="MF_00068"/>
    </source>
</evidence>
<dbReference type="EC" id="4.2.1.126" evidence="8 12"/>
<protein>
    <recommendedName>
        <fullName evidence="9 12">N-acetylmuramic acid 6-phosphate etherase</fullName>
        <shortName evidence="12">MurNAc-6-P etherase</shortName>
        <ecNumber evidence="8 12">4.2.1.126</ecNumber>
    </recommendedName>
    <alternativeName>
        <fullName evidence="11 12">N-acetylmuramic acid 6-phosphate hydrolase</fullName>
    </alternativeName>
    <alternativeName>
        <fullName evidence="10 12">N-acetylmuramic acid 6-phosphate lyase</fullName>
    </alternativeName>
</protein>
<dbReference type="GO" id="GO:0016835">
    <property type="term" value="F:carbon-oxygen lyase activity"/>
    <property type="evidence" value="ECO:0007669"/>
    <property type="project" value="UniProtKB-UniRule"/>
</dbReference>
<dbReference type="InterPro" id="IPR005486">
    <property type="entry name" value="Glucokinase_regulatory_CS"/>
</dbReference>
<evidence type="ECO:0000259" key="13">
    <source>
        <dbReference type="PROSITE" id="PS51464"/>
    </source>
</evidence>
<comment type="pathway">
    <text evidence="5">Amino-sugar metabolism; 1,6-anhydro-N-acetylmuramate degradation.</text>
</comment>
<comment type="miscellaneous">
    <text evidence="12">A lyase-type mechanism (elimination/hydration) is suggested for the cleavage of the lactyl ether bond of MurNAc 6-phosphate, with the formation of an alpha,beta-unsaturated aldehyde intermediate with (E)-stereochemistry, followed by the syn addition of water to give product.</text>
</comment>
<dbReference type="InterPro" id="IPR005488">
    <property type="entry name" value="Etherase_MurQ"/>
</dbReference>
<accession>A0A2M8QF85</accession>
<dbReference type="GO" id="GO:0046348">
    <property type="term" value="P:amino sugar catabolic process"/>
    <property type="evidence" value="ECO:0007669"/>
    <property type="project" value="InterPro"/>
</dbReference>
<dbReference type="PANTHER" id="PTHR10088:SF4">
    <property type="entry name" value="GLUCOKINASE REGULATORY PROTEIN"/>
    <property type="match status" value="1"/>
</dbReference>
<proteinExistence type="inferred from homology"/>
<gene>
    <name evidence="12 14" type="primary">murQ</name>
    <name evidence="14" type="ORF">CUN48_03455</name>
</gene>
<evidence type="ECO:0000256" key="1">
    <source>
        <dbReference type="ARBA" id="ARBA00011738"/>
    </source>
</evidence>
<evidence type="ECO:0000256" key="7">
    <source>
        <dbReference type="ARBA" id="ARBA00061234"/>
    </source>
</evidence>
<dbReference type="GO" id="GO:0009254">
    <property type="term" value="P:peptidoglycan turnover"/>
    <property type="evidence" value="ECO:0007669"/>
    <property type="project" value="TreeGrafter"/>
</dbReference>
<keyword evidence="2 12" id="KW-0456">Lyase</keyword>
<comment type="caution">
    <text evidence="14">The sequence shown here is derived from an EMBL/GenBank/DDBJ whole genome shotgun (WGS) entry which is preliminary data.</text>
</comment>
<dbReference type="NCBIfam" id="NF003915">
    <property type="entry name" value="PRK05441.1"/>
    <property type="match status" value="1"/>
</dbReference>
<dbReference type="GO" id="GO:0016803">
    <property type="term" value="F:ether hydrolase activity"/>
    <property type="evidence" value="ECO:0007669"/>
    <property type="project" value="TreeGrafter"/>
</dbReference>
<dbReference type="InterPro" id="IPR046348">
    <property type="entry name" value="SIS_dom_sf"/>
</dbReference>
<evidence type="ECO:0000313" key="14">
    <source>
        <dbReference type="EMBL" id="PJF48470.1"/>
    </source>
</evidence>
<dbReference type="SUPFAM" id="SSF53697">
    <property type="entry name" value="SIS domain"/>
    <property type="match status" value="1"/>
</dbReference>
<dbReference type="PROSITE" id="PS01272">
    <property type="entry name" value="GCKR"/>
    <property type="match status" value="1"/>
</dbReference>